<evidence type="ECO:0000313" key="5">
    <source>
        <dbReference type="Proteomes" id="UP001634393"/>
    </source>
</evidence>
<reference evidence="4 5" key="1">
    <citation type="submission" date="2024-12" db="EMBL/GenBank/DDBJ databases">
        <title>The unique morphological basis and parallel evolutionary history of personate flowers in Penstemon.</title>
        <authorList>
            <person name="Depatie T.H."/>
            <person name="Wessinger C.A."/>
        </authorList>
    </citation>
    <scope>NUCLEOTIDE SEQUENCE [LARGE SCALE GENOMIC DNA]</scope>
    <source>
        <strain evidence="4">WTNN_2</strain>
        <tissue evidence="4">Leaf</tissue>
    </source>
</reference>
<protein>
    <recommendedName>
        <fullName evidence="6">Replication protein A subunit</fullName>
    </recommendedName>
</protein>
<sequence>MTTRTLHIKDVSKDTKSWAIKVMVEAKTQPRFPASGSKRYQRLLLVDETGQKISATIFDPDIENFKDMFSLYKSYIVSNAHVSKIEEKYNKLGYPYQWIINSKTACNPDPESGISRSLLKTEYASLADLKGLAGKKVLVDVVAIVIQKGELRSFILKNKDTKLREFAIMNQEAKVVVLTLWNAVAEAEGELIDRATDTLPIIRATQLSISPHRDGSLGSTTSTVIQLEPQIPEVQNLKSWRSNNLKVIVEAIGARNYLKRIEASNEFPTDQISLIADVISEEKPDIFTVEVNAIVTNSEQKYYYMACEKCFSAVNADCDYHYTCAICGEKTQAKPRERIHIRIYDATGSLDVTAFGPPVINIMQMDSEMCMKRSNEGEAVTAKWINTRLSGKTFFMRIRRNEYQVSGAVQQQYTVLNLRIKETNDASIDAESQLTQKPSTSEPEKTFKHAAAKELFPGEGSSSKEDNDSDVFDTTV</sequence>
<evidence type="ECO:0000259" key="2">
    <source>
        <dbReference type="Pfam" id="PF02721"/>
    </source>
</evidence>
<dbReference type="InterPro" id="IPR012340">
    <property type="entry name" value="NA-bd_OB-fold"/>
</dbReference>
<accession>A0ABD3TBX3</accession>
<dbReference type="Gene3D" id="2.40.50.140">
    <property type="entry name" value="Nucleic acid-binding proteins"/>
    <property type="match status" value="3"/>
</dbReference>
<feature type="compositionally biased region" description="Polar residues" evidence="1">
    <location>
        <begin position="430"/>
        <end position="441"/>
    </location>
</feature>
<gene>
    <name evidence="4" type="ORF">ACJIZ3_008827</name>
</gene>
<evidence type="ECO:0008006" key="6">
    <source>
        <dbReference type="Google" id="ProtNLM"/>
    </source>
</evidence>
<feature type="compositionally biased region" description="Acidic residues" evidence="1">
    <location>
        <begin position="467"/>
        <end position="476"/>
    </location>
</feature>
<comment type="caution">
    <text evidence="4">The sequence shown here is derived from an EMBL/GenBank/DDBJ whole genome shotgun (WGS) entry which is preliminary data.</text>
</comment>
<dbReference type="InterPro" id="IPR003871">
    <property type="entry name" value="RFA1B/D_OB_1st"/>
</dbReference>
<keyword evidence="5" id="KW-1185">Reference proteome</keyword>
<dbReference type="PANTHER" id="PTHR47165:SF4">
    <property type="entry name" value="OS03G0429900 PROTEIN"/>
    <property type="match status" value="1"/>
</dbReference>
<dbReference type="Pfam" id="PF02721">
    <property type="entry name" value="DUF223"/>
    <property type="match status" value="1"/>
</dbReference>
<evidence type="ECO:0000313" key="4">
    <source>
        <dbReference type="EMBL" id="KAL3834091.1"/>
    </source>
</evidence>
<evidence type="ECO:0000259" key="3">
    <source>
        <dbReference type="Pfam" id="PF08646"/>
    </source>
</evidence>
<feature type="domain" description="Replication protein A 70 kDa DNA-binding subunit B/D first OB fold" evidence="2">
    <location>
        <begin position="7"/>
        <end position="106"/>
    </location>
</feature>
<feature type="domain" description="Replication factor A C-terminal" evidence="3">
    <location>
        <begin position="293"/>
        <end position="419"/>
    </location>
</feature>
<organism evidence="4 5">
    <name type="scientific">Penstemon smallii</name>
    <dbReference type="NCBI Taxonomy" id="265156"/>
    <lineage>
        <taxon>Eukaryota</taxon>
        <taxon>Viridiplantae</taxon>
        <taxon>Streptophyta</taxon>
        <taxon>Embryophyta</taxon>
        <taxon>Tracheophyta</taxon>
        <taxon>Spermatophyta</taxon>
        <taxon>Magnoliopsida</taxon>
        <taxon>eudicotyledons</taxon>
        <taxon>Gunneridae</taxon>
        <taxon>Pentapetalae</taxon>
        <taxon>asterids</taxon>
        <taxon>lamiids</taxon>
        <taxon>Lamiales</taxon>
        <taxon>Plantaginaceae</taxon>
        <taxon>Cheloneae</taxon>
        <taxon>Penstemon</taxon>
    </lineage>
</organism>
<dbReference type="EMBL" id="JBJXBP010000004">
    <property type="protein sequence ID" value="KAL3834091.1"/>
    <property type="molecule type" value="Genomic_DNA"/>
</dbReference>
<dbReference type="AlphaFoldDB" id="A0ABD3TBX3"/>
<dbReference type="InterPro" id="IPR013955">
    <property type="entry name" value="Rep_factor-A_C"/>
</dbReference>
<evidence type="ECO:0000256" key="1">
    <source>
        <dbReference type="SAM" id="MobiDB-lite"/>
    </source>
</evidence>
<dbReference type="Pfam" id="PF08646">
    <property type="entry name" value="Rep_fac-A_C"/>
    <property type="match status" value="1"/>
</dbReference>
<proteinExistence type="predicted"/>
<dbReference type="SUPFAM" id="SSF50249">
    <property type="entry name" value="Nucleic acid-binding proteins"/>
    <property type="match status" value="3"/>
</dbReference>
<name>A0ABD3TBX3_9LAMI</name>
<dbReference type="Proteomes" id="UP001634393">
    <property type="component" value="Unassembled WGS sequence"/>
</dbReference>
<dbReference type="PANTHER" id="PTHR47165">
    <property type="entry name" value="OS03G0429900 PROTEIN"/>
    <property type="match status" value="1"/>
</dbReference>
<feature type="region of interest" description="Disordered" evidence="1">
    <location>
        <begin position="429"/>
        <end position="476"/>
    </location>
</feature>